<name>A0A4D6LCX1_VIGUN</name>
<reference evidence="2 3" key="1">
    <citation type="submission" date="2019-04" db="EMBL/GenBank/DDBJ databases">
        <title>An improved genome assembly and genetic linkage map for asparagus bean, Vigna unguiculata ssp. sesquipedialis.</title>
        <authorList>
            <person name="Xia Q."/>
            <person name="Zhang R."/>
            <person name="Dong Y."/>
        </authorList>
    </citation>
    <scope>NUCLEOTIDE SEQUENCE [LARGE SCALE GENOMIC DNA]</scope>
    <source>
        <tissue evidence="2">Leaf</tissue>
    </source>
</reference>
<dbReference type="AlphaFoldDB" id="A0A4D6LCX1"/>
<sequence length="364" mass="41104">MLALVVDTSAHLRAAHPQAMCYKCYNETIPSHTRVSGCNPYLESLPSYIDEAPPWTPTNRGHGITSNPYQLLILHPYQAKENRVTCSGSRSSQTSSLRRAEYPRSSYRLSLRRDCDSGPGRVCGRSLRRDEAISPERDGFSLKNQFTRLSEYSRNTPGRCKASTPTAEHHSSRNKLRRWSGKMRSSLSNLDQDLERMLALVVDTSAHLRAAHPQAMCYKCYNETIPSHTRVSGCNPYLESLPSYIDEAPPWTPTNRGHGITSNPYQLLILHPYQAKENRVTCSGSRSSQTSSLRRAEYPRSSYRLSLRRDCDSGPGRVCGRSLRRDEAISPERDGFSLKNQFTRLSEYSRNTPGRVSATLAWAR</sequence>
<proteinExistence type="predicted"/>
<evidence type="ECO:0000256" key="1">
    <source>
        <dbReference type="SAM" id="MobiDB-lite"/>
    </source>
</evidence>
<protein>
    <submittedName>
        <fullName evidence="2">Uncharacterized protein</fullName>
    </submittedName>
</protein>
<dbReference type="Proteomes" id="UP000501690">
    <property type="component" value="Linkage Group LG3"/>
</dbReference>
<accession>A0A4D6LCX1</accession>
<feature type="compositionally biased region" description="Low complexity" evidence="1">
    <location>
        <begin position="87"/>
        <end position="97"/>
    </location>
</feature>
<gene>
    <name evidence="2" type="ORF">DEO72_LG3g757</name>
</gene>
<dbReference type="EMBL" id="CP039347">
    <property type="protein sequence ID" value="QCD86236.1"/>
    <property type="molecule type" value="Genomic_DNA"/>
</dbReference>
<keyword evidence="3" id="KW-1185">Reference proteome</keyword>
<feature type="region of interest" description="Disordered" evidence="1">
    <location>
        <begin position="84"/>
        <end position="103"/>
    </location>
</feature>
<evidence type="ECO:0000313" key="3">
    <source>
        <dbReference type="Proteomes" id="UP000501690"/>
    </source>
</evidence>
<feature type="region of interest" description="Disordered" evidence="1">
    <location>
        <begin position="153"/>
        <end position="180"/>
    </location>
</feature>
<evidence type="ECO:0000313" key="2">
    <source>
        <dbReference type="EMBL" id="QCD86236.1"/>
    </source>
</evidence>
<organism evidence="2 3">
    <name type="scientific">Vigna unguiculata</name>
    <name type="common">Cowpea</name>
    <dbReference type="NCBI Taxonomy" id="3917"/>
    <lineage>
        <taxon>Eukaryota</taxon>
        <taxon>Viridiplantae</taxon>
        <taxon>Streptophyta</taxon>
        <taxon>Embryophyta</taxon>
        <taxon>Tracheophyta</taxon>
        <taxon>Spermatophyta</taxon>
        <taxon>Magnoliopsida</taxon>
        <taxon>eudicotyledons</taxon>
        <taxon>Gunneridae</taxon>
        <taxon>Pentapetalae</taxon>
        <taxon>rosids</taxon>
        <taxon>fabids</taxon>
        <taxon>Fabales</taxon>
        <taxon>Fabaceae</taxon>
        <taxon>Papilionoideae</taxon>
        <taxon>50 kb inversion clade</taxon>
        <taxon>NPAAA clade</taxon>
        <taxon>indigoferoid/millettioid clade</taxon>
        <taxon>Phaseoleae</taxon>
        <taxon>Vigna</taxon>
    </lineage>
</organism>